<sequence length="70" mass="7955">MFGFPKNHVFPVKNYENEIMLEDGVNILALLALRQILLFAEDYMDNKITEGVGCPDKVQEHDLETASESI</sequence>
<keyword evidence="2" id="KW-1185">Reference proteome</keyword>
<name>A0A9D4FMT0_DREPO</name>
<accession>A0A9D4FMT0</accession>
<evidence type="ECO:0000313" key="2">
    <source>
        <dbReference type="Proteomes" id="UP000828390"/>
    </source>
</evidence>
<comment type="caution">
    <text evidence="1">The sequence shown here is derived from an EMBL/GenBank/DDBJ whole genome shotgun (WGS) entry which is preliminary data.</text>
</comment>
<organism evidence="1 2">
    <name type="scientific">Dreissena polymorpha</name>
    <name type="common">Zebra mussel</name>
    <name type="synonym">Mytilus polymorpha</name>
    <dbReference type="NCBI Taxonomy" id="45954"/>
    <lineage>
        <taxon>Eukaryota</taxon>
        <taxon>Metazoa</taxon>
        <taxon>Spiralia</taxon>
        <taxon>Lophotrochozoa</taxon>
        <taxon>Mollusca</taxon>
        <taxon>Bivalvia</taxon>
        <taxon>Autobranchia</taxon>
        <taxon>Heteroconchia</taxon>
        <taxon>Euheterodonta</taxon>
        <taxon>Imparidentia</taxon>
        <taxon>Neoheterodontei</taxon>
        <taxon>Myida</taxon>
        <taxon>Dreissenoidea</taxon>
        <taxon>Dreissenidae</taxon>
        <taxon>Dreissena</taxon>
    </lineage>
</organism>
<evidence type="ECO:0000313" key="1">
    <source>
        <dbReference type="EMBL" id="KAH3798707.1"/>
    </source>
</evidence>
<reference evidence="1" key="2">
    <citation type="submission" date="2020-11" db="EMBL/GenBank/DDBJ databases">
        <authorList>
            <person name="McCartney M.A."/>
            <person name="Auch B."/>
            <person name="Kono T."/>
            <person name="Mallez S."/>
            <person name="Becker A."/>
            <person name="Gohl D.M."/>
            <person name="Silverstein K.A.T."/>
            <person name="Koren S."/>
            <person name="Bechman K.B."/>
            <person name="Herman A."/>
            <person name="Abrahante J.E."/>
            <person name="Garbe J."/>
        </authorList>
    </citation>
    <scope>NUCLEOTIDE SEQUENCE</scope>
    <source>
        <strain evidence="1">Duluth1</strain>
        <tissue evidence="1">Whole animal</tissue>
    </source>
</reference>
<dbReference type="Proteomes" id="UP000828390">
    <property type="component" value="Unassembled WGS sequence"/>
</dbReference>
<reference evidence="1" key="1">
    <citation type="journal article" date="2019" name="bioRxiv">
        <title>The Genome of the Zebra Mussel, Dreissena polymorpha: A Resource for Invasive Species Research.</title>
        <authorList>
            <person name="McCartney M.A."/>
            <person name="Auch B."/>
            <person name="Kono T."/>
            <person name="Mallez S."/>
            <person name="Zhang Y."/>
            <person name="Obille A."/>
            <person name="Becker A."/>
            <person name="Abrahante J.E."/>
            <person name="Garbe J."/>
            <person name="Badalamenti J.P."/>
            <person name="Herman A."/>
            <person name="Mangelson H."/>
            <person name="Liachko I."/>
            <person name="Sullivan S."/>
            <person name="Sone E.D."/>
            <person name="Koren S."/>
            <person name="Silverstein K.A.T."/>
            <person name="Beckman K.B."/>
            <person name="Gohl D.M."/>
        </authorList>
    </citation>
    <scope>NUCLEOTIDE SEQUENCE</scope>
    <source>
        <strain evidence="1">Duluth1</strain>
        <tissue evidence="1">Whole animal</tissue>
    </source>
</reference>
<protein>
    <submittedName>
        <fullName evidence="1">Uncharacterized protein</fullName>
    </submittedName>
</protein>
<proteinExistence type="predicted"/>
<gene>
    <name evidence="1" type="ORF">DPMN_152309</name>
</gene>
<dbReference type="AlphaFoldDB" id="A0A9D4FMT0"/>
<dbReference type="EMBL" id="JAIWYP010000007">
    <property type="protein sequence ID" value="KAH3798707.1"/>
    <property type="molecule type" value="Genomic_DNA"/>
</dbReference>